<dbReference type="RefSeq" id="WP_137451815.1">
    <property type="nucleotide sequence ID" value="NZ_SZZH01000008.1"/>
</dbReference>
<feature type="transmembrane region" description="Helical" evidence="1">
    <location>
        <begin position="99"/>
        <end position="117"/>
    </location>
</feature>
<proteinExistence type="predicted"/>
<keyword evidence="1" id="KW-0472">Membrane</keyword>
<keyword evidence="1" id="KW-1133">Transmembrane helix</keyword>
<name>A0A4U6Q6Y8_9ACTN</name>
<dbReference type="EMBL" id="SZZH01000008">
    <property type="protein sequence ID" value="TKV56159.1"/>
    <property type="molecule type" value="Genomic_DNA"/>
</dbReference>
<feature type="transmembrane region" description="Helical" evidence="1">
    <location>
        <begin position="44"/>
        <end position="61"/>
    </location>
</feature>
<reference evidence="2 3" key="1">
    <citation type="submission" date="2019-05" db="EMBL/GenBank/DDBJ databases">
        <title>Nakamurella sp. N5BH11, whole genome shotgun sequence.</title>
        <authorList>
            <person name="Tuo L."/>
        </authorList>
    </citation>
    <scope>NUCLEOTIDE SEQUENCE [LARGE SCALE GENOMIC DNA]</scope>
    <source>
        <strain evidence="2 3">N5BH11</strain>
    </source>
</reference>
<sequence>MEQLQRWFIRWPIGMGIAFGVVLGGVVFLLSRGSGTTGSLIGDGFLPLCLTGGAIASALLGDRRRGGPFEDRLWTGVAGVIGLALAGFGGWLLTSTAPALLGALLIVVGLAVVVLCVDRARRWERP</sequence>
<protein>
    <submittedName>
        <fullName evidence="2">DUF4175 domain-containing protein</fullName>
    </submittedName>
</protein>
<evidence type="ECO:0000313" key="2">
    <source>
        <dbReference type="EMBL" id="TKV56159.1"/>
    </source>
</evidence>
<organism evidence="2 3">
    <name type="scientific">Nakamurella flava</name>
    <dbReference type="NCBI Taxonomy" id="2576308"/>
    <lineage>
        <taxon>Bacteria</taxon>
        <taxon>Bacillati</taxon>
        <taxon>Actinomycetota</taxon>
        <taxon>Actinomycetes</taxon>
        <taxon>Nakamurellales</taxon>
        <taxon>Nakamurellaceae</taxon>
        <taxon>Nakamurella</taxon>
    </lineage>
</organism>
<evidence type="ECO:0000313" key="3">
    <source>
        <dbReference type="Proteomes" id="UP000306985"/>
    </source>
</evidence>
<dbReference type="Proteomes" id="UP000306985">
    <property type="component" value="Unassembled WGS sequence"/>
</dbReference>
<keyword evidence="3" id="KW-1185">Reference proteome</keyword>
<feature type="transmembrane region" description="Helical" evidence="1">
    <location>
        <begin position="73"/>
        <end position="93"/>
    </location>
</feature>
<feature type="transmembrane region" description="Helical" evidence="1">
    <location>
        <begin position="12"/>
        <end position="32"/>
    </location>
</feature>
<keyword evidence="1" id="KW-0812">Transmembrane</keyword>
<dbReference type="AlphaFoldDB" id="A0A4U6Q6Y8"/>
<evidence type="ECO:0000256" key="1">
    <source>
        <dbReference type="SAM" id="Phobius"/>
    </source>
</evidence>
<gene>
    <name evidence="2" type="ORF">FDO65_21530</name>
</gene>
<accession>A0A4U6Q6Y8</accession>
<comment type="caution">
    <text evidence="2">The sequence shown here is derived from an EMBL/GenBank/DDBJ whole genome shotgun (WGS) entry which is preliminary data.</text>
</comment>